<proteinExistence type="predicted"/>
<comment type="caution">
    <text evidence="2">The sequence shown here is derived from an EMBL/GenBank/DDBJ whole genome shotgun (WGS) entry which is preliminary data.</text>
</comment>
<organism evidence="2 3">
    <name type="scientific">Streptomyces cinnamoneus</name>
    <name type="common">Streptoverticillium cinnamoneum</name>
    <dbReference type="NCBI Taxonomy" id="53446"/>
    <lineage>
        <taxon>Bacteria</taxon>
        <taxon>Bacillati</taxon>
        <taxon>Actinomycetota</taxon>
        <taxon>Actinomycetes</taxon>
        <taxon>Kitasatosporales</taxon>
        <taxon>Streptomycetaceae</taxon>
        <taxon>Streptomyces</taxon>
        <taxon>Streptomyces cinnamoneus group</taxon>
    </lineage>
</organism>
<gene>
    <name evidence="2" type="ORF">GCM10010507_00430</name>
</gene>
<dbReference type="EMBL" id="BMVB01000001">
    <property type="protein sequence ID" value="GHC32183.1"/>
    <property type="molecule type" value="Genomic_DNA"/>
</dbReference>
<accession>A0A918WE42</accession>
<dbReference type="Proteomes" id="UP000646244">
    <property type="component" value="Unassembled WGS sequence"/>
</dbReference>
<dbReference type="AlphaFoldDB" id="A0A918WE42"/>
<sequence>MPAPIIDPMPITTASDTPIRRCSSSGGPAAVGGLLMPGSLSHPRSYVVAVPLRGGRRRRPRSTGTAFSLSGR</sequence>
<reference evidence="2" key="1">
    <citation type="journal article" date="2014" name="Int. J. Syst. Evol. Microbiol.">
        <title>Complete genome sequence of Corynebacterium casei LMG S-19264T (=DSM 44701T), isolated from a smear-ripened cheese.</title>
        <authorList>
            <consortium name="US DOE Joint Genome Institute (JGI-PGF)"/>
            <person name="Walter F."/>
            <person name="Albersmeier A."/>
            <person name="Kalinowski J."/>
            <person name="Ruckert C."/>
        </authorList>
    </citation>
    <scope>NUCLEOTIDE SEQUENCE</scope>
    <source>
        <strain evidence="2">JCM 4633</strain>
    </source>
</reference>
<protein>
    <submittedName>
        <fullName evidence="2">Uncharacterized protein</fullName>
    </submittedName>
</protein>
<feature type="region of interest" description="Disordered" evidence="1">
    <location>
        <begin position="1"/>
        <end position="25"/>
    </location>
</feature>
<evidence type="ECO:0000313" key="2">
    <source>
        <dbReference type="EMBL" id="GHC32183.1"/>
    </source>
</evidence>
<evidence type="ECO:0000256" key="1">
    <source>
        <dbReference type="SAM" id="MobiDB-lite"/>
    </source>
</evidence>
<evidence type="ECO:0000313" key="3">
    <source>
        <dbReference type="Proteomes" id="UP000646244"/>
    </source>
</evidence>
<name>A0A918WE42_STRCJ</name>
<reference evidence="2" key="2">
    <citation type="submission" date="2020-09" db="EMBL/GenBank/DDBJ databases">
        <authorList>
            <person name="Sun Q."/>
            <person name="Ohkuma M."/>
        </authorList>
    </citation>
    <scope>NUCLEOTIDE SEQUENCE</scope>
    <source>
        <strain evidence="2">JCM 4633</strain>
    </source>
</reference>
<feature type="compositionally biased region" description="Polar residues" evidence="1">
    <location>
        <begin position="12"/>
        <end position="25"/>
    </location>
</feature>